<dbReference type="Proteomes" id="UP000050741">
    <property type="component" value="Unassembled WGS sequence"/>
</dbReference>
<evidence type="ECO:0000313" key="2">
    <source>
        <dbReference type="Proteomes" id="UP000050741"/>
    </source>
</evidence>
<protein>
    <submittedName>
        <fullName evidence="3">EGF-like domain-containing protein</fullName>
    </submittedName>
</protein>
<organism evidence="2 3">
    <name type="scientific">Globodera pallida</name>
    <name type="common">Potato cyst nematode worm</name>
    <name type="synonym">Heterodera pallida</name>
    <dbReference type="NCBI Taxonomy" id="36090"/>
    <lineage>
        <taxon>Eukaryota</taxon>
        <taxon>Metazoa</taxon>
        <taxon>Ecdysozoa</taxon>
        <taxon>Nematoda</taxon>
        <taxon>Chromadorea</taxon>
        <taxon>Rhabditida</taxon>
        <taxon>Tylenchina</taxon>
        <taxon>Tylenchomorpha</taxon>
        <taxon>Tylenchoidea</taxon>
        <taxon>Heteroderidae</taxon>
        <taxon>Heteroderinae</taxon>
        <taxon>Globodera</taxon>
    </lineage>
</organism>
<dbReference type="AlphaFoldDB" id="A0A183CKS3"/>
<accession>A0A183CKS3</accession>
<dbReference type="WBParaSite" id="GPLIN_001347900">
    <property type="protein sequence ID" value="GPLIN_001347900"/>
    <property type="gene ID" value="GPLIN_001347900"/>
</dbReference>
<sequence length="193" mass="20919">MESVTTLLALIAIIANLGPSTGLKCKYGGATLGSVENSTVVECPEGNNHYCVAGICSRKNLPSTAVILWTCNNEDKKDCAAGAKNVMQNMTQATDYSCECTFGEKGKDLANEKFTLTLSQLGLICKTGKYDGKGYGGSSHAMCMKGADFCYAARWKSFRHMGLCRNQKLHLNQKRVGGGLQLFIRRKGSRARE</sequence>
<name>A0A183CKS3_GLOPA</name>
<evidence type="ECO:0000313" key="3">
    <source>
        <dbReference type="WBParaSite" id="GPLIN_001347900"/>
    </source>
</evidence>
<keyword evidence="1" id="KW-0732">Signal</keyword>
<keyword evidence="2" id="KW-1185">Reference proteome</keyword>
<proteinExistence type="predicted"/>
<feature type="signal peptide" evidence="1">
    <location>
        <begin position="1"/>
        <end position="22"/>
    </location>
</feature>
<reference evidence="2" key="2">
    <citation type="submission" date="2014-05" db="EMBL/GenBank/DDBJ databases">
        <title>The genome and life-stage specific transcriptomes of Globodera pallida elucidate key aspects of plant parasitism by a cyst nematode.</title>
        <authorList>
            <person name="Cotton J.A."/>
            <person name="Lilley C.J."/>
            <person name="Jones L.M."/>
            <person name="Kikuchi T."/>
            <person name="Reid A.J."/>
            <person name="Thorpe P."/>
            <person name="Tsai I.J."/>
            <person name="Beasley H."/>
            <person name="Blok V."/>
            <person name="Cock P.J.A."/>
            <person name="Van den Akker S.E."/>
            <person name="Holroyd N."/>
            <person name="Hunt M."/>
            <person name="Mantelin S."/>
            <person name="Naghra H."/>
            <person name="Pain A."/>
            <person name="Palomares-Rius J.E."/>
            <person name="Zarowiecki M."/>
            <person name="Berriman M."/>
            <person name="Jones J.T."/>
            <person name="Urwin P.E."/>
        </authorList>
    </citation>
    <scope>NUCLEOTIDE SEQUENCE [LARGE SCALE GENOMIC DNA]</scope>
    <source>
        <strain evidence="2">Lindley</strain>
    </source>
</reference>
<feature type="chain" id="PRO_5008147758" evidence="1">
    <location>
        <begin position="23"/>
        <end position="193"/>
    </location>
</feature>
<evidence type="ECO:0000256" key="1">
    <source>
        <dbReference type="SAM" id="SignalP"/>
    </source>
</evidence>
<reference evidence="2" key="1">
    <citation type="submission" date="2013-12" db="EMBL/GenBank/DDBJ databases">
        <authorList>
            <person name="Aslett M."/>
        </authorList>
    </citation>
    <scope>NUCLEOTIDE SEQUENCE [LARGE SCALE GENOMIC DNA]</scope>
    <source>
        <strain evidence="2">Lindley</strain>
    </source>
</reference>
<reference evidence="3" key="3">
    <citation type="submission" date="2016-06" db="UniProtKB">
        <authorList>
            <consortium name="WormBaseParasite"/>
        </authorList>
    </citation>
    <scope>IDENTIFICATION</scope>
</reference>